<evidence type="ECO:0000313" key="3">
    <source>
        <dbReference type="Proteomes" id="UP000193077"/>
    </source>
</evidence>
<gene>
    <name evidence="2" type="ORF">TRL7639_03436</name>
</gene>
<feature type="region of interest" description="Disordered" evidence="1">
    <location>
        <begin position="1"/>
        <end position="20"/>
    </location>
</feature>
<dbReference type="Pfam" id="PF07309">
    <property type="entry name" value="FlaF"/>
    <property type="match status" value="1"/>
</dbReference>
<keyword evidence="2" id="KW-0966">Cell projection</keyword>
<dbReference type="Proteomes" id="UP000193077">
    <property type="component" value="Unassembled WGS sequence"/>
</dbReference>
<keyword evidence="3" id="KW-1185">Reference proteome</keyword>
<dbReference type="RefSeq" id="WP_085797083.1">
    <property type="nucleotide sequence ID" value="NZ_FWFO01000003.1"/>
</dbReference>
<keyword evidence="2" id="KW-0969">Cilium</keyword>
<dbReference type="OrthoDB" id="9808944at2"/>
<protein>
    <submittedName>
        <fullName evidence="2">Flagellar biosynthesis regulatory protein FlaF</fullName>
    </submittedName>
</protein>
<dbReference type="EMBL" id="FWFO01000003">
    <property type="protein sequence ID" value="SLN61769.1"/>
    <property type="molecule type" value="Genomic_DNA"/>
</dbReference>
<name>A0A1Y5TJD2_9RHOB</name>
<accession>A0A1Y5TJD2</accession>
<reference evidence="2 3" key="1">
    <citation type="submission" date="2017-03" db="EMBL/GenBank/DDBJ databases">
        <authorList>
            <person name="Afonso C.L."/>
            <person name="Miller P.J."/>
            <person name="Scott M.A."/>
            <person name="Spackman E."/>
            <person name="Goraichik I."/>
            <person name="Dimitrov K.M."/>
            <person name="Suarez D.L."/>
            <person name="Swayne D.E."/>
        </authorList>
    </citation>
    <scope>NUCLEOTIDE SEQUENCE [LARGE SCALE GENOMIC DNA]</scope>
    <source>
        <strain evidence="2 3">CECT 7639</strain>
    </source>
</reference>
<sequence>MNAISVAQKGYASTSAPTRTPRSVEYEAVARITHRIRLAQQEGEQGFPALVEALHMNRKLWTIFAAEVVDGDNTLPTNLKADLFSLAEFTRHHTSKVLARTASVDPLLEVNTAIMRGLRGGA</sequence>
<feature type="compositionally biased region" description="Polar residues" evidence="1">
    <location>
        <begin position="11"/>
        <end position="20"/>
    </location>
</feature>
<dbReference type="NCBIfam" id="NF009435">
    <property type="entry name" value="PRK12794.1"/>
    <property type="match status" value="1"/>
</dbReference>
<dbReference type="AlphaFoldDB" id="A0A1Y5TJD2"/>
<evidence type="ECO:0000256" key="1">
    <source>
        <dbReference type="SAM" id="MobiDB-lite"/>
    </source>
</evidence>
<organism evidence="2 3">
    <name type="scientific">Falsiruegeria litorea R37</name>
    <dbReference type="NCBI Taxonomy" id="1200284"/>
    <lineage>
        <taxon>Bacteria</taxon>
        <taxon>Pseudomonadati</taxon>
        <taxon>Pseudomonadota</taxon>
        <taxon>Alphaproteobacteria</taxon>
        <taxon>Rhodobacterales</taxon>
        <taxon>Roseobacteraceae</taxon>
        <taxon>Falsiruegeria</taxon>
    </lineage>
</organism>
<dbReference type="InterPro" id="IPR010845">
    <property type="entry name" value="FlaF"/>
</dbReference>
<evidence type="ECO:0000313" key="2">
    <source>
        <dbReference type="EMBL" id="SLN61769.1"/>
    </source>
</evidence>
<proteinExistence type="predicted"/>
<keyword evidence="2" id="KW-0282">Flagellum</keyword>
<dbReference type="GO" id="GO:0044781">
    <property type="term" value="P:bacterial-type flagellum organization"/>
    <property type="evidence" value="ECO:0007669"/>
    <property type="project" value="InterPro"/>
</dbReference>